<proteinExistence type="predicted"/>
<dbReference type="HOGENOM" id="CLU_1602668_0_0_1"/>
<sequence length="166" mass="17960">MDANLTMHLWNGHNTLGSLASTAKTLSFEVKTLPSDVEKETKRANAAELVESEHAKPSLPTYGSVDELEGNLKAATSSIDSSTLSHSQRAMVDSGSGVSQNVSQDDVMKTINSMREELRQALKELTAGLKEVKYELKQMRGESKDINGAVKDVQAQVKDLQEAALA</sequence>
<organism evidence="2 3">
    <name type="scientific">Dacryopinax primogenitus (strain DJM 731)</name>
    <name type="common">Brown rot fungus</name>
    <dbReference type="NCBI Taxonomy" id="1858805"/>
    <lineage>
        <taxon>Eukaryota</taxon>
        <taxon>Fungi</taxon>
        <taxon>Dikarya</taxon>
        <taxon>Basidiomycota</taxon>
        <taxon>Agaricomycotina</taxon>
        <taxon>Dacrymycetes</taxon>
        <taxon>Dacrymycetales</taxon>
        <taxon>Dacrymycetaceae</taxon>
        <taxon>Dacryopinax</taxon>
    </lineage>
</organism>
<evidence type="ECO:0000313" key="2">
    <source>
        <dbReference type="EMBL" id="EJU00200.1"/>
    </source>
</evidence>
<reference evidence="2 3" key="1">
    <citation type="journal article" date="2012" name="Science">
        <title>The Paleozoic origin of enzymatic lignin decomposition reconstructed from 31 fungal genomes.</title>
        <authorList>
            <person name="Floudas D."/>
            <person name="Binder M."/>
            <person name="Riley R."/>
            <person name="Barry K."/>
            <person name="Blanchette R.A."/>
            <person name="Henrissat B."/>
            <person name="Martinez A.T."/>
            <person name="Otillar R."/>
            <person name="Spatafora J.W."/>
            <person name="Yadav J.S."/>
            <person name="Aerts A."/>
            <person name="Benoit I."/>
            <person name="Boyd A."/>
            <person name="Carlson A."/>
            <person name="Copeland A."/>
            <person name="Coutinho P.M."/>
            <person name="de Vries R.P."/>
            <person name="Ferreira P."/>
            <person name="Findley K."/>
            <person name="Foster B."/>
            <person name="Gaskell J."/>
            <person name="Glotzer D."/>
            <person name="Gorecki P."/>
            <person name="Heitman J."/>
            <person name="Hesse C."/>
            <person name="Hori C."/>
            <person name="Igarashi K."/>
            <person name="Jurgens J.A."/>
            <person name="Kallen N."/>
            <person name="Kersten P."/>
            <person name="Kohler A."/>
            <person name="Kuees U."/>
            <person name="Kumar T.K.A."/>
            <person name="Kuo A."/>
            <person name="LaButti K."/>
            <person name="Larrondo L.F."/>
            <person name="Lindquist E."/>
            <person name="Ling A."/>
            <person name="Lombard V."/>
            <person name="Lucas S."/>
            <person name="Lundell T."/>
            <person name="Martin R."/>
            <person name="McLaughlin D.J."/>
            <person name="Morgenstern I."/>
            <person name="Morin E."/>
            <person name="Murat C."/>
            <person name="Nagy L.G."/>
            <person name="Nolan M."/>
            <person name="Ohm R.A."/>
            <person name="Patyshakuliyeva A."/>
            <person name="Rokas A."/>
            <person name="Ruiz-Duenas F.J."/>
            <person name="Sabat G."/>
            <person name="Salamov A."/>
            <person name="Samejima M."/>
            <person name="Schmutz J."/>
            <person name="Slot J.C."/>
            <person name="St John F."/>
            <person name="Stenlid J."/>
            <person name="Sun H."/>
            <person name="Sun S."/>
            <person name="Syed K."/>
            <person name="Tsang A."/>
            <person name="Wiebenga A."/>
            <person name="Young D."/>
            <person name="Pisabarro A."/>
            <person name="Eastwood D.C."/>
            <person name="Martin F."/>
            <person name="Cullen D."/>
            <person name="Grigoriev I.V."/>
            <person name="Hibbett D.S."/>
        </authorList>
    </citation>
    <scope>NUCLEOTIDE SEQUENCE [LARGE SCALE GENOMIC DNA]</scope>
    <source>
        <strain evidence="2 3">DJM-731 SS1</strain>
    </source>
</reference>
<feature type="coiled-coil region" evidence="1">
    <location>
        <begin position="104"/>
        <end position="163"/>
    </location>
</feature>
<dbReference type="RefSeq" id="XP_040627097.1">
    <property type="nucleotide sequence ID" value="XM_040773144.1"/>
</dbReference>
<keyword evidence="1" id="KW-0175">Coiled coil</keyword>
<accession>M5FWZ0</accession>
<dbReference type="EMBL" id="JH795867">
    <property type="protein sequence ID" value="EJU00200.1"/>
    <property type="molecule type" value="Genomic_DNA"/>
</dbReference>
<protein>
    <submittedName>
        <fullName evidence="2">Uncharacterized protein</fullName>
    </submittedName>
</protein>
<name>M5FWZ0_DACPD</name>
<evidence type="ECO:0000313" key="3">
    <source>
        <dbReference type="Proteomes" id="UP000030653"/>
    </source>
</evidence>
<dbReference type="GeneID" id="63688206"/>
<evidence type="ECO:0000256" key="1">
    <source>
        <dbReference type="SAM" id="Coils"/>
    </source>
</evidence>
<keyword evidence="3" id="KW-1185">Reference proteome</keyword>
<dbReference type="Proteomes" id="UP000030653">
    <property type="component" value="Unassembled WGS sequence"/>
</dbReference>
<gene>
    <name evidence="2" type="ORF">DACRYDRAFT_23181</name>
</gene>
<dbReference type="AlphaFoldDB" id="M5FWZ0"/>